<evidence type="ECO:0000313" key="3">
    <source>
        <dbReference type="EMBL" id="KAJ4980903.1"/>
    </source>
</evidence>
<dbReference type="InterPro" id="IPR036514">
    <property type="entry name" value="SGNH_hydro_sf"/>
</dbReference>
<evidence type="ECO:0008006" key="5">
    <source>
        <dbReference type="Google" id="ProtNLM"/>
    </source>
</evidence>
<evidence type="ECO:0000313" key="4">
    <source>
        <dbReference type="Proteomes" id="UP001141806"/>
    </source>
</evidence>
<sequence>MVAAAIWTMAAVEWLTTRVLRTYRKIASLSLDCNEFLGRSLFLVGEIGGNDYNYPFFQRNSVEVIRAMVPEVINAISSAITTLISHGAATLVVPGNLPIGCSAAYLAIYKSQNKDDYDPQTGCLNWLNEFAQYHNGYLEKELDRLQTLYPNTTIFYADYYNASMPIYRSPDQYGFKGSTLKPCCGGIGPRCGSSGASVCSDPSSYVSWDGIHLTEAAYKWIAMGLLQGPYIVPPHITMSCLSLSNNVSHNSLRLSHIV</sequence>
<evidence type="ECO:0000256" key="1">
    <source>
        <dbReference type="ARBA" id="ARBA00008668"/>
    </source>
</evidence>
<proteinExistence type="inferred from homology"/>
<dbReference type="Proteomes" id="UP001141806">
    <property type="component" value="Unassembled WGS sequence"/>
</dbReference>
<dbReference type="OrthoDB" id="1600564at2759"/>
<dbReference type="EMBL" id="JAMYWD010000001">
    <property type="protein sequence ID" value="KAJ4980903.1"/>
    <property type="molecule type" value="Genomic_DNA"/>
</dbReference>
<comment type="caution">
    <text evidence="3">The sequence shown here is derived from an EMBL/GenBank/DDBJ whole genome shotgun (WGS) entry which is preliminary data.</text>
</comment>
<dbReference type="GO" id="GO:0016788">
    <property type="term" value="F:hydrolase activity, acting on ester bonds"/>
    <property type="evidence" value="ECO:0007669"/>
    <property type="project" value="InterPro"/>
</dbReference>
<dbReference type="InterPro" id="IPR001087">
    <property type="entry name" value="GDSL"/>
</dbReference>
<evidence type="ECO:0000256" key="2">
    <source>
        <dbReference type="ARBA" id="ARBA00023180"/>
    </source>
</evidence>
<name>A0A9Q0L1R2_9MAGN</name>
<accession>A0A9Q0L1R2</accession>
<keyword evidence="2" id="KW-0325">Glycoprotein</keyword>
<keyword evidence="4" id="KW-1185">Reference proteome</keyword>
<comment type="similarity">
    <text evidence="1">Belongs to the 'GDSL' lipolytic enzyme family.</text>
</comment>
<organism evidence="3 4">
    <name type="scientific">Protea cynaroides</name>
    <dbReference type="NCBI Taxonomy" id="273540"/>
    <lineage>
        <taxon>Eukaryota</taxon>
        <taxon>Viridiplantae</taxon>
        <taxon>Streptophyta</taxon>
        <taxon>Embryophyta</taxon>
        <taxon>Tracheophyta</taxon>
        <taxon>Spermatophyta</taxon>
        <taxon>Magnoliopsida</taxon>
        <taxon>Proteales</taxon>
        <taxon>Proteaceae</taxon>
        <taxon>Protea</taxon>
    </lineage>
</organism>
<gene>
    <name evidence="3" type="ORF">NE237_031740</name>
</gene>
<dbReference type="SUPFAM" id="SSF52266">
    <property type="entry name" value="SGNH hydrolase"/>
    <property type="match status" value="1"/>
</dbReference>
<dbReference type="AlphaFoldDB" id="A0A9Q0L1R2"/>
<dbReference type="Gene3D" id="3.40.50.1110">
    <property type="entry name" value="SGNH hydrolase"/>
    <property type="match status" value="1"/>
</dbReference>
<protein>
    <recommendedName>
        <fullName evidence="5">GDSL esterase/lipase</fullName>
    </recommendedName>
</protein>
<dbReference type="PANTHER" id="PTHR22835">
    <property type="entry name" value="ZINC FINGER FYVE DOMAIN CONTAINING PROTEIN"/>
    <property type="match status" value="1"/>
</dbReference>
<reference evidence="3" key="1">
    <citation type="journal article" date="2023" name="Plant J.">
        <title>The genome of the king protea, Protea cynaroides.</title>
        <authorList>
            <person name="Chang J."/>
            <person name="Duong T.A."/>
            <person name="Schoeman C."/>
            <person name="Ma X."/>
            <person name="Roodt D."/>
            <person name="Barker N."/>
            <person name="Li Z."/>
            <person name="Van de Peer Y."/>
            <person name="Mizrachi E."/>
        </authorList>
    </citation>
    <scope>NUCLEOTIDE SEQUENCE</scope>
    <source>
        <tissue evidence="3">Young leaves</tissue>
    </source>
</reference>
<dbReference type="PANTHER" id="PTHR22835:SF683">
    <property type="entry name" value="OS05G0506800 PROTEIN"/>
    <property type="match status" value="1"/>
</dbReference>
<dbReference type="Pfam" id="PF00657">
    <property type="entry name" value="Lipase_GDSL"/>
    <property type="match status" value="1"/>
</dbReference>